<sequence length="145" mass="16223">MALRRARRTRRTRIPEEQVQEGQWAMLNCWLSYGQMEGESFFMLYPEPQVAVQLAKLAGYEATVAYRDPQSQHALLKMRPELKTQALTEQAKGSFAPMIGQSGEKQPVRSLSKKLGKCIAKALPSKVSAESPLGTPSPKHVPWVV</sequence>
<proteinExistence type="predicted"/>
<gene>
    <name evidence="1" type="ORF">C1SCF055_LOCUS4620</name>
</gene>
<keyword evidence="3" id="KW-1185">Reference proteome</keyword>
<reference evidence="2 3" key="2">
    <citation type="submission" date="2024-05" db="EMBL/GenBank/DDBJ databases">
        <authorList>
            <person name="Chen Y."/>
            <person name="Shah S."/>
            <person name="Dougan E. K."/>
            <person name="Thang M."/>
            <person name="Chan C."/>
        </authorList>
    </citation>
    <scope>NUCLEOTIDE SEQUENCE [LARGE SCALE GENOMIC DNA]</scope>
</reference>
<evidence type="ECO:0000313" key="1">
    <source>
        <dbReference type="EMBL" id="CAI3976397.1"/>
    </source>
</evidence>
<dbReference type="EMBL" id="CAMXCT010000269">
    <property type="protein sequence ID" value="CAI3976397.1"/>
    <property type="molecule type" value="Genomic_DNA"/>
</dbReference>
<dbReference type="AlphaFoldDB" id="A0A9P1BN38"/>
<accession>A0A9P1BN38</accession>
<reference evidence="1" key="1">
    <citation type="submission" date="2022-10" db="EMBL/GenBank/DDBJ databases">
        <authorList>
            <person name="Chen Y."/>
            <person name="Dougan E. K."/>
            <person name="Chan C."/>
            <person name="Rhodes N."/>
            <person name="Thang M."/>
        </authorList>
    </citation>
    <scope>NUCLEOTIDE SEQUENCE</scope>
</reference>
<evidence type="ECO:0000313" key="3">
    <source>
        <dbReference type="Proteomes" id="UP001152797"/>
    </source>
</evidence>
<evidence type="ECO:0000313" key="2">
    <source>
        <dbReference type="EMBL" id="CAL4763709.1"/>
    </source>
</evidence>
<name>A0A9P1BN38_9DINO</name>
<dbReference type="Proteomes" id="UP001152797">
    <property type="component" value="Unassembled WGS sequence"/>
</dbReference>
<comment type="caution">
    <text evidence="1">The sequence shown here is derived from an EMBL/GenBank/DDBJ whole genome shotgun (WGS) entry which is preliminary data.</text>
</comment>
<organism evidence="1">
    <name type="scientific">Cladocopium goreaui</name>
    <dbReference type="NCBI Taxonomy" id="2562237"/>
    <lineage>
        <taxon>Eukaryota</taxon>
        <taxon>Sar</taxon>
        <taxon>Alveolata</taxon>
        <taxon>Dinophyceae</taxon>
        <taxon>Suessiales</taxon>
        <taxon>Symbiodiniaceae</taxon>
        <taxon>Cladocopium</taxon>
    </lineage>
</organism>
<dbReference type="OrthoDB" id="10685581at2759"/>
<dbReference type="EMBL" id="CAMXCT020000269">
    <property type="protein sequence ID" value="CAL1129772.1"/>
    <property type="molecule type" value="Genomic_DNA"/>
</dbReference>
<dbReference type="EMBL" id="CAMXCT030000269">
    <property type="protein sequence ID" value="CAL4763709.1"/>
    <property type="molecule type" value="Genomic_DNA"/>
</dbReference>
<protein>
    <submittedName>
        <fullName evidence="2">ADP-ribosylation factor</fullName>
    </submittedName>
</protein>